<dbReference type="CDD" id="cd00995">
    <property type="entry name" value="PBP2_NikA_DppA_OppA_like"/>
    <property type="match status" value="1"/>
</dbReference>
<keyword evidence="5" id="KW-1185">Reference proteome</keyword>
<dbReference type="AlphaFoldDB" id="A0A840Q486"/>
<dbReference type="InterPro" id="IPR030678">
    <property type="entry name" value="Peptide/Ni-bd"/>
</dbReference>
<name>A0A840Q486_9PSEU</name>
<dbReference type="EMBL" id="JACHIW010000001">
    <property type="protein sequence ID" value="MBB5153548.1"/>
    <property type="molecule type" value="Genomic_DNA"/>
</dbReference>
<evidence type="ECO:0000256" key="1">
    <source>
        <dbReference type="ARBA" id="ARBA00022729"/>
    </source>
</evidence>
<keyword evidence="1 2" id="KW-0732">Signal</keyword>
<feature type="domain" description="Solute-binding protein family 5" evidence="3">
    <location>
        <begin position="85"/>
        <end position="403"/>
    </location>
</feature>
<dbReference type="SUPFAM" id="SSF53850">
    <property type="entry name" value="Periplasmic binding protein-like II"/>
    <property type="match status" value="1"/>
</dbReference>
<evidence type="ECO:0000256" key="2">
    <source>
        <dbReference type="SAM" id="SignalP"/>
    </source>
</evidence>
<dbReference type="GO" id="GO:0043190">
    <property type="term" value="C:ATP-binding cassette (ABC) transporter complex"/>
    <property type="evidence" value="ECO:0007669"/>
    <property type="project" value="InterPro"/>
</dbReference>
<dbReference type="Proteomes" id="UP000584374">
    <property type="component" value="Unassembled WGS sequence"/>
</dbReference>
<protein>
    <submittedName>
        <fullName evidence="4">Peptide/nickel transport system substrate-binding protein</fullName>
    </submittedName>
</protein>
<comment type="caution">
    <text evidence="4">The sequence shown here is derived from an EMBL/GenBank/DDBJ whole genome shotgun (WGS) entry which is preliminary data.</text>
</comment>
<dbReference type="InterPro" id="IPR000914">
    <property type="entry name" value="SBP_5_dom"/>
</dbReference>
<dbReference type="GO" id="GO:0015833">
    <property type="term" value="P:peptide transport"/>
    <property type="evidence" value="ECO:0007669"/>
    <property type="project" value="TreeGrafter"/>
</dbReference>
<sequence>MTIRTTAWIASLAVSALLLVGCGAGGTTDDQSAGPPVPGGTLTWAIPGGPAAGGLDPMVGTSLAAQVVNDVAYDTLLTKDDSGQIRPGLAVSWEQPDGLTYVFKLRENVTFADGSKFSADDVVYTFDTYMKAKTSKRTYLVNVKSVEATGDNEVTFRLSKPDGTFLNAMSGSQTFFIVGRKGYGNATEQERQTRTFGTGAFQVVDWKDGVNLTLEKNKNYWEAQKPYLDKIVFEIIPDESTRLAALQQGSAQAAYFGDGGLADQAAQSGFTLGNPAYTQNISIYVNPESGPLSDIRVRRAISLALDRQALVNTAMLGHGAVSFIPPAGEPEAPKVDKDTPYYTRDVGEAKKLLAEAGQPNPEITLTYMGDAAAAQHPIYELMQQQLAEAGIKLKLQAKPLAEIAPTFTSGESFVDLISIPGTPKADPLFYFDPVLAEKGVYNHWKGNPDADRARALFAEARSTTDHNAYVGLVDQLSDELAKQAMVFVPMSVPVYFEVWDNSKLHGYQSDPYYSRYRLNESWLEQ</sequence>
<gene>
    <name evidence="4" type="ORF">BJ970_001082</name>
</gene>
<feature type="chain" id="PRO_5032691244" evidence="2">
    <location>
        <begin position="27"/>
        <end position="525"/>
    </location>
</feature>
<dbReference type="PANTHER" id="PTHR30290:SF38">
    <property type="entry name" value="D,D-DIPEPTIDE-BINDING PERIPLASMIC PROTEIN DDPA-RELATED"/>
    <property type="match status" value="1"/>
</dbReference>
<dbReference type="RefSeq" id="WP_184724443.1">
    <property type="nucleotide sequence ID" value="NZ_JACHIW010000001.1"/>
</dbReference>
<dbReference type="GO" id="GO:0042597">
    <property type="term" value="C:periplasmic space"/>
    <property type="evidence" value="ECO:0007669"/>
    <property type="project" value="UniProtKB-ARBA"/>
</dbReference>
<organism evidence="4 5">
    <name type="scientific">Saccharopolyspora phatthalungensis</name>
    <dbReference type="NCBI Taxonomy" id="664693"/>
    <lineage>
        <taxon>Bacteria</taxon>
        <taxon>Bacillati</taxon>
        <taxon>Actinomycetota</taxon>
        <taxon>Actinomycetes</taxon>
        <taxon>Pseudonocardiales</taxon>
        <taxon>Pseudonocardiaceae</taxon>
        <taxon>Saccharopolyspora</taxon>
    </lineage>
</organism>
<evidence type="ECO:0000259" key="3">
    <source>
        <dbReference type="Pfam" id="PF00496"/>
    </source>
</evidence>
<dbReference type="Pfam" id="PF00496">
    <property type="entry name" value="SBP_bac_5"/>
    <property type="match status" value="1"/>
</dbReference>
<dbReference type="InterPro" id="IPR039424">
    <property type="entry name" value="SBP_5"/>
</dbReference>
<dbReference type="PANTHER" id="PTHR30290">
    <property type="entry name" value="PERIPLASMIC BINDING COMPONENT OF ABC TRANSPORTER"/>
    <property type="match status" value="1"/>
</dbReference>
<evidence type="ECO:0000313" key="5">
    <source>
        <dbReference type="Proteomes" id="UP000584374"/>
    </source>
</evidence>
<accession>A0A840Q486</accession>
<dbReference type="PROSITE" id="PS51257">
    <property type="entry name" value="PROKAR_LIPOPROTEIN"/>
    <property type="match status" value="1"/>
</dbReference>
<dbReference type="Gene3D" id="3.10.105.10">
    <property type="entry name" value="Dipeptide-binding Protein, Domain 3"/>
    <property type="match status" value="1"/>
</dbReference>
<dbReference type="Gene3D" id="3.40.190.10">
    <property type="entry name" value="Periplasmic binding protein-like II"/>
    <property type="match status" value="1"/>
</dbReference>
<proteinExistence type="predicted"/>
<reference evidence="4 5" key="1">
    <citation type="submission" date="2020-08" db="EMBL/GenBank/DDBJ databases">
        <title>Sequencing the genomes of 1000 actinobacteria strains.</title>
        <authorList>
            <person name="Klenk H.-P."/>
        </authorList>
    </citation>
    <scope>NUCLEOTIDE SEQUENCE [LARGE SCALE GENOMIC DNA]</scope>
    <source>
        <strain evidence="4 5">DSM 45584</strain>
    </source>
</reference>
<feature type="signal peptide" evidence="2">
    <location>
        <begin position="1"/>
        <end position="26"/>
    </location>
</feature>
<evidence type="ECO:0000313" key="4">
    <source>
        <dbReference type="EMBL" id="MBB5153548.1"/>
    </source>
</evidence>
<dbReference type="GO" id="GO:1904680">
    <property type="term" value="F:peptide transmembrane transporter activity"/>
    <property type="evidence" value="ECO:0007669"/>
    <property type="project" value="TreeGrafter"/>
</dbReference>
<dbReference type="PIRSF" id="PIRSF002741">
    <property type="entry name" value="MppA"/>
    <property type="match status" value="1"/>
</dbReference>